<evidence type="ECO:0000313" key="2">
    <source>
        <dbReference type="EMBL" id="KAL0563651.1"/>
    </source>
</evidence>
<organism evidence="2 3">
    <name type="scientific">Marasmius crinis-equi</name>
    <dbReference type="NCBI Taxonomy" id="585013"/>
    <lineage>
        <taxon>Eukaryota</taxon>
        <taxon>Fungi</taxon>
        <taxon>Dikarya</taxon>
        <taxon>Basidiomycota</taxon>
        <taxon>Agaricomycotina</taxon>
        <taxon>Agaricomycetes</taxon>
        <taxon>Agaricomycetidae</taxon>
        <taxon>Agaricales</taxon>
        <taxon>Marasmiineae</taxon>
        <taxon>Marasmiaceae</taxon>
        <taxon>Marasmius</taxon>
    </lineage>
</organism>
<protein>
    <recommendedName>
        <fullName evidence="1">DDE-1 domain-containing protein</fullName>
    </recommendedName>
</protein>
<gene>
    <name evidence="2" type="ORF">V5O48_018414</name>
</gene>
<accession>A0ABR3EL88</accession>
<feature type="domain" description="DDE-1" evidence="1">
    <location>
        <begin position="8"/>
        <end position="87"/>
    </location>
</feature>
<evidence type="ECO:0000259" key="1">
    <source>
        <dbReference type="Pfam" id="PF03184"/>
    </source>
</evidence>
<dbReference type="Proteomes" id="UP001465976">
    <property type="component" value="Unassembled WGS sequence"/>
</dbReference>
<dbReference type="Pfam" id="PF03184">
    <property type="entry name" value="DDE_1"/>
    <property type="match status" value="1"/>
</dbReference>
<sequence length="346" mass="38612">MAHTLSYKPKNLDVKNFSPNLTPHVQPLDTGIICCIKALYRKALCRQALQLEENGAENLFKLDLLESMKLLEKAWDEVSEGTIHNYWKHTGITVGDDEEWEDIYVASDAPGSESDGDTSNVEMQDPAGLWDDHMDVIQQAWKFMVEFAESSTLSLPDAEKHLENLLGDSYNNSTWRPAFNAIMTAGQGCMAAAEALHDAEKELLTTVQILKDHRLIHRGILTISQLLQSPLESEDANTDPMCFADGPVGDKEIVDYVKHKQAIERGKIIVVDDDSSNESDGLTQLPEVSDAEVIELIQKLEVACSQQGTIDLAYKLWGLHLDVCQEQTAHAKQTTLDVYDFVPKET</sequence>
<comment type="caution">
    <text evidence="2">The sequence shown here is derived from an EMBL/GenBank/DDBJ whole genome shotgun (WGS) entry which is preliminary data.</text>
</comment>
<keyword evidence="3" id="KW-1185">Reference proteome</keyword>
<evidence type="ECO:0000313" key="3">
    <source>
        <dbReference type="Proteomes" id="UP001465976"/>
    </source>
</evidence>
<dbReference type="EMBL" id="JBAHYK010003316">
    <property type="protein sequence ID" value="KAL0563651.1"/>
    <property type="molecule type" value="Genomic_DNA"/>
</dbReference>
<reference evidence="2 3" key="1">
    <citation type="submission" date="2024-02" db="EMBL/GenBank/DDBJ databases">
        <title>A draft genome for the cacao thread blight pathogen Marasmius crinis-equi.</title>
        <authorList>
            <person name="Cohen S.P."/>
            <person name="Baruah I.K."/>
            <person name="Amoako-Attah I."/>
            <person name="Bukari Y."/>
            <person name="Meinhardt L.W."/>
            <person name="Bailey B.A."/>
        </authorList>
    </citation>
    <scope>NUCLEOTIDE SEQUENCE [LARGE SCALE GENOMIC DNA]</scope>
    <source>
        <strain evidence="2 3">GH-76</strain>
    </source>
</reference>
<proteinExistence type="predicted"/>
<name>A0ABR3EL88_9AGAR</name>
<dbReference type="InterPro" id="IPR004875">
    <property type="entry name" value="DDE_SF_endonuclease_dom"/>
</dbReference>